<feature type="transmembrane region" description="Helical" evidence="7">
    <location>
        <begin position="265"/>
        <end position="288"/>
    </location>
</feature>
<feature type="domain" description="Rhodopsin" evidence="8">
    <location>
        <begin position="83"/>
        <end position="328"/>
    </location>
</feature>
<gene>
    <name evidence="9" type="ORF">TWF694_000779</name>
</gene>
<evidence type="ECO:0000256" key="7">
    <source>
        <dbReference type="SAM" id="Phobius"/>
    </source>
</evidence>
<feature type="transmembrane region" description="Helical" evidence="7">
    <location>
        <begin position="231"/>
        <end position="253"/>
    </location>
</feature>
<feature type="compositionally biased region" description="Polar residues" evidence="6">
    <location>
        <begin position="341"/>
        <end position="355"/>
    </location>
</feature>
<evidence type="ECO:0000256" key="4">
    <source>
        <dbReference type="ARBA" id="ARBA00023136"/>
    </source>
</evidence>
<dbReference type="PANTHER" id="PTHR33048">
    <property type="entry name" value="PTH11-LIKE INTEGRAL MEMBRANE PROTEIN (AFU_ORTHOLOGUE AFUA_5G11245)"/>
    <property type="match status" value="1"/>
</dbReference>
<sequence length="424" mass="47007">MGQIPSHVPKPTTEQRNEMFALLGMLANASAAAGKSNHSSSSAMTKEQIAELYSPDYVPPTMDQEVVALTVIMVFFQLSSIILRFVSRYRYGAQNGPMLDDWLVLLATVFTIAYSVVNMCAFLWAGFGRFTYDLTVEQFNHCLELIIVNFTTSAIANTAVKVSVLVLYRRIFDSMQTKMRIIIYSLIGIVIMFCPISIMVLITPCRPIRAYYDIRLRLDPNTKCNSGVTQAYVVGAIRAFLDIIIFSLPLKHIWEIKTFTFRKKIAISSIFTLGLIACVASAVKLILYREFLNKDLTRGIFDAVVAESLECTSAIVAACVPALLPMLKSVYRNTTSTIRHITSGSKSQTPSTTTHIAGGPSAPGESIRMKGIKVSHVVSQTIEVHKEEEEDDTELILQMQDDIHDNFDGHSKGSHSANHSQTSV</sequence>
<evidence type="ECO:0000313" key="9">
    <source>
        <dbReference type="EMBL" id="KAK6544068.1"/>
    </source>
</evidence>
<keyword evidence="4 7" id="KW-0472">Membrane</keyword>
<keyword evidence="2 7" id="KW-0812">Transmembrane</keyword>
<comment type="caution">
    <text evidence="9">The sequence shown here is derived from an EMBL/GenBank/DDBJ whole genome shotgun (WGS) entry which is preliminary data.</text>
</comment>
<name>A0AAV9XWA2_9PEZI</name>
<dbReference type="PANTHER" id="PTHR33048:SF47">
    <property type="entry name" value="INTEGRAL MEMBRANE PROTEIN-RELATED"/>
    <property type="match status" value="1"/>
</dbReference>
<feature type="transmembrane region" description="Helical" evidence="7">
    <location>
        <begin position="102"/>
        <end position="125"/>
    </location>
</feature>
<dbReference type="AlphaFoldDB" id="A0AAV9XWA2"/>
<organism evidence="9 10">
    <name type="scientific">Orbilia ellipsospora</name>
    <dbReference type="NCBI Taxonomy" id="2528407"/>
    <lineage>
        <taxon>Eukaryota</taxon>
        <taxon>Fungi</taxon>
        <taxon>Dikarya</taxon>
        <taxon>Ascomycota</taxon>
        <taxon>Pezizomycotina</taxon>
        <taxon>Orbiliomycetes</taxon>
        <taxon>Orbiliales</taxon>
        <taxon>Orbiliaceae</taxon>
        <taxon>Orbilia</taxon>
    </lineage>
</organism>
<evidence type="ECO:0000256" key="6">
    <source>
        <dbReference type="SAM" id="MobiDB-lite"/>
    </source>
</evidence>
<dbReference type="InterPro" id="IPR052337">
    <property type="entry name" value="SAT4-like"/>
</dbReference>
<protein>
    <recommendedName>
        <fullName evidence="8">Rhodopsin domain-containing protein</fullName>
    </recommendedName>
</protein>
<dbReference type="Pfam" id="PF20684">
    <property type="entry name" value="Fung_rhodopsin"/>
    <property type="match status" value="1"/>
</dbReference>
<reference evidence="9 10" key="1">
    <citation type="submission" date="2019-10" db="EMBL/GenBank/DDBJ databases">
        <authorList>
            <person name="Palmer J.M."/>
        </authorList>
    </citation>
    <scope>NUCLEOTIDE SEQUENCE [LARGE SCALE GENOMIC DNA]</scope>
    <source>
        <strain evidence="9 10">TWF694</strain>
    </source>
</reference>
<feature type="compositionally biased region" description="Polar residues" evidence="6">
    <location>
        <begin position="414"/>
        <end position="424"/>
    </location>
</feature>
<evidence type="ECO:0000256" key="3">
    <source>
        <dbReference type="ARBA" id="ARBA00022989"/>
    </source>
</evidence>
<evidence type="ECO:0000256" key="1">
    <source>
        <dbReference type="ARBA" id="ARBA00004141"/>
    </source>
</evidence>
<feature type="transmembrane region" description="Helical" evidence="7">
    <location>
        <begin position="66"/>
        <end position="86"/>
    </location>
</feature>
<proteinExistence type="inferred from homology"/>
<evidence type="ECO:0000256" key="5">
    <source>
        <dbReference type="ARBA" id="ARBA00038359"/>
    </source>
</evidence>
<dbReference type="InterPro" id="IPR049326">
    <property type="entry name" value="Rhodopsin_dom_fungi"/>
</dbReference>
<feature type="transmembrane region" description="Helical" evidence="7">
    <location>
        <begin position="181"/>
        <end position="202"/>
    </location>
</feature>
<dbReference type="Proteomes" id="UP001365542">
    <property type="component" value="Unassembled WGS sequence"/>
</dbReference>
<feature type="region of interest" description="Disordered" evidence="6">
    <location>
        <begin position="341"/>
        <end position="365"/>
    </location>
</feature>
<feature type="transmembrane region" description="Helical" evidence="7">
    <location>
        <begin position="300"/>
        <end position="324"/>
    </location>
</feature>
<feature type="region of interest" description="Disordered" evidence="6">
    <location>
        <begin position="404"/>
        <end position="424"/>
    </location>
</feature>
<comment type="similarity">
    <text evidence="5">Belongs to the SAT4 family.</text>
</comment>
<feature type="transmembrane region" description="Helical" evidence="7">
    <location>
        <begin position="145"/>
        <end position="169"/>
    </location>
</feature>
<dbReference type="EMBL" id="JAVHJO010000001">
    <property type="protein sequence ID" value="KAK6544068.1"/>
    <property type="molecule type" value="Genomic_DNA"/>
</dbReference>
<comment type="subcellular location">
    <subcellularLocation>
        <location evidence="1">Membrane</location>
        <topology evidence="1">Multi-pass membrane protein</topology>
    </subcellularLocation>
</comment>
<evidence type="ECO:0000256" key="2">
    <source>
        <dbReference type="ARBA" id="ARBA00022692"/>
    </source>
</evidence>
<evidence type="ECO:0000259" key="8">
    <source>
        <dbReference type="Pfam" id="PF20684"/>
    </source>
</evidence>
<keyword evidence="10" id="KW-1185">Reference proteome</keyword>
<evidence type="ECO:0000313" key="10">
    <source>
        <dbReference type="Proteomes" id="UP001365542"/>
    </source>
</evidence>
<keyword evidence="3 7" id="KW-1133">Transmembrane helix</keyword>
<accession>A0AAV9XWA2</accession>
<dbReference type="GO" id="GO:0016020">
    <property type="term" value="C:membrane"/>
    <property type="evidence" value="ECO:0007669"/>
    <property type="project" value="UniProtKB-SubCell"/>
</dbReference>